<dbReference type="InterPro" id="IPR006566">
    <property type="entry name" value="FBD"/>
</dbReference>
<gene>
    <name evidence="2" type="ORF">TAV2_LOCUS20337</name>
</gene>
<dbReference type="SMART" id="SM00579">
    <property type="entry name" value="FBD"/>
    <property type="match status" value="2"/>
</dbReference>
<feature type="domain" description="FBD" evidence="1">
    <location>
        <begin position="283"/>
        <end position="362"/>
    </location>
</feature>
<dbReference type="PANTHER" id="PTHR31900:SF34">
    <property type="entry name" value="EMB|CAB62440.1-RELATED"/>
    <property type="match status" value="1"/>
</dbReference>
<name>A0AAU9SSB3_THLAR</name>
<dbReference type="SUPFAM" id="SSF52047">
    <property type="entry name" value="RNI-like"/>
    <property type="match status" value="2"/>
</dbReference>
<dbReference type="Gene3D" id="3.80.10.10">
    <property type="entry name" value="Ribonuclease Inhibitor"/>
    <property type="match status" value="2"/>
</dbReference>
<accession>A0AAU9SSB3</accession>
<dbReference type="Pfam" id="PF08387">
    <property type="entry name" value="FBD"/>
    <property type="match status" value="2"/>
</dbReference>
<protein>
    <recommendedName>
        <fullName evidence="1">FBD domain-containing protein</fullName>
    </recommendedName>
</protein>
<feature type="domain" description="FBD" evidence="1">
    <location>
        <begin position="605"/>
        <end position="676"/>
    </location>
</feature>
<dbReference type="InterPro" id="IPR032675">
    <property type="entry name" value="LRR_dom_sf"/>
</dbReference>
<dbReference type="Proteomes" id="UP000836841">
    <property type="component" value="Chromosome 6"/>
</dbReference>
<dbReference type="Pfam" id="PF24758">
    <property type="entry name" value="LRR_At5g56370"/>
    <property type="match status" value="2"/>
</dbReference>
<evidence type="ECO:0000259" key="1">
    <source>
        <dbReference type="SMART" id="SM00579"/>
    </source>
</evidence>
<dbReference type="InterPro" id="IPR050232">
    <property type="entry name" value="FBL13/AtMIF1-like"/>
</dbReference>
<reference evidence="2 3" key="1">
    <citation type="submission" date="2022-03" db="EMBL/GenBank/DDBJ databases">
        <authorList>
            <person name="Nunn A."/>
            <person name="Chopra R."/>
            <person name="Nunn A."/>
            <person name="Contreras Garrido A."/>
        </authorList>
    </citation>
    <scope>NUCLEOTIDE SEQUENCE [LARGE SCALE GENOMIC DNA]</scope>
</reference>
<organism evidence="2 3">
    <name type="scientific">Thlaspi arvense</name>
    <name type="common">Field penny-cress</name>
    <dbReference type="NCBI Taxonomy" id="13288"/>
    <lineage>
        <taxon>Eukaryota</taxon>
        <taxon>Viridiplantae</taxon>
        <taxon>Streptophyta</taxon>
        <taxon>Embryophyta</taxon>
        <taxon>Tracheophyta</taxon>
        <taxon>Spermatophyta</taxon>
        <taxon>Magnoliopsida</taxon>
        <taxon>eudicotyledons</taxon>
        <taxon>Gunneridae</taxon>
        <taxon>Pentapetalae</taxon>
        <taxon>rosids</taxon>
        <taxon>malvids</taxon>
        <taxon>Brassicales</taxon>
        <taxon>Brassicaceae</taxon>
        <taxon>Thlaspideae</taxon>
        <taxon>Thlaspi</taxon>
    </lineage>
</organism>
<evidence type="ECO:0000313" key="2">
    <source>
        <dbReference type="EMBL" id="CAH2069745.1"/>
    </source>
</evidence>
<proteinExistence type="predicted"/>
<evidence type="ECO:0000313" key="3">
    <source>
        <dbReference type="Proteomes" id="UP000836841"/>
    </source>
</evidence>
<keyword evidence="3" id="KW-1185">Reference proteome</keyword>
<dbReference type="EMBL" id="OU466862">
    <property type="protein sequence ID" value="CAH2069745.1"/>
    <property type="molecule type" value="Genomic_DNA"/>
</dbReference>
<dbReference type="AlphaFoldDB" id="A0AAU9SSB3"/>
<sequence>MLLHKAPALVSLKLKLSPKCTADDVGLWMKLAVDRNIRKLKIRYVSGHGRIRLSKRLRTCKTLVALKLKNVVLEAFSHLAGFSSLRTLYLGYVKYSGDESLRNLVSSCPSLQHLVVKRHNRDHVKRFEIVVRYLQSLRVYISPLHDEADSEEYVLKTPNLKYLNIEDHCTGRCSFEDMPYLEEANLDVAFTNSDKIFESLTSVKKLSLCLKKSKLQYPEGITFSRLVHLELCTCDDAEWLNLLMHLLRDSPKLRVLKLNEKNHDFVCKYFFRSWVQQPSYVPECLTQSLEVFEWRNFKGTFKEMDLAAYILKNGLCLKKSLVLHEAPVIETLNFRLGKTSFGPEDIRVWIKAAHKRCVRKLIIEIDGSLRKSPAILPRGFYTDCRVLVELKLNNAVLANVSSSVSFPSLRCLNLLSVKYPGDDFVKRFLFGCPVLEHLVVEQCRDDNVTVFAVRVPSLKSLLVLKSSNRVKNVAFGFVINAPSLERLDIVDDKGGFCIVEDDMPKLIEANVDVNYLLPGKILGSITSTKRLYLCSSISKDEYPFGSVFHRLVHLTLCTCETEWLNLLLRLLRDSPRLQSLKLEQCHHTRAQEPRPCWSEPISVPECVTSRLETLEWVSYGGAEEEKELVAFVLRSGHCVKKVTISSNSTDPNKKLEMIKKLSSSPRRSPTCELIFD</sequence>
<dbReference type="PANTHER" id="PTHR31900">
    <property type="entry name" value="F-BOX/RNI SUPERFAMILY PROTEIN-RELATED"/>
    <property type="match status" value="1"/>
</dbReference>
<dbReference type="InterPro" id="IPR055411">
    <property type="entry name" value="LRR_FXL15/At3g58940/PEG3-like"/>
</dbReference>